<keyword evidence="1" id="KW-0472">Membrane</keyword>
<evidence type="ECO:0000256" key="1">
    <source>
        <dbReference type="SAM" id="Phobius"/>
    </source>
</evidence>
<organism evidence="3 4">
    <name type="scientific">Mycolicibacterium elephantis</name>
    <dbReference type="NCBI Taxonomy" id="81858"/>
    <lineage>
        <taxon>Bacteria</taxon>
        <taxon>Bacillati</taxon>
        <taxon>Actinomycetota</taxon>
        <taxon>Actinomycetes</taxon>
        <taxon>Mycobacteriales</taxon>
        <taxon>Mycobacteriaceae</taxon>
        <taxon>Mycolicibacterium</taxon>
    </lineage>
</organism>
<dbReference type="Proteomes" id="UP000192772">
    <property type="component" value="Unassembled WGS sequence"/>
</dbReference>
<evidence type="ECO:0000313" key="3">
    <source>
        <dbReference type="EMBL" id="ORA61551.1"/>
    </source>
</evidence>
<evidence type="ECO:0000313" key="4">
    <source>
        <dbReference type="Proteomes" id="UP000192772"/>
    </source>
</evidence>
<proteinExistence type="predicted"/>
<feature type="transmembrane region" description="Helical" evidence="1">
    <location>
        <begin position="89"/>
        <end position="111"/>
    </location>
</feature>
<gene>
    <name evidence="3" type="ORF">BST23_21465</name>
</gene>
<dbReference type="PANTHER" id="PTHR40763">
    <property type="entry name" value="MEMBRANE PROTEIN-RELATED"/>
    <property type="match status" value="1"/>
</dbReference>
<dbReference type="EMBL" id="MVHP01000031">
    <property type="protein sequence ID" value="ORA61551.1"/>
    <property type="molecule type" value="Genomic_DNA"/>
</dbReference>
<name>A0A1X0CMZ8_9MYCO</name>
<comment type="caution">
    <text evidence="3">The sequence shown here is derived from an EMBL/GenBank/DDBJ whole genome shotgun (WGS) entry which is preliminary data.</text>
</comment>
<accession>A0A1X0CMZ8</accession>
<protein>
    <recommendedName>
        <fullName evidence="2">DUF1707 domain-containing protein</fullName>
    </recommendedName>
</protein>
<sequence length="289" mass="30478">MASGSSAWRTSGTRAKDSDRAEICQILDTALADGQLSMTEHGERVKSATAATTLGQLQDLVADLQNAKTPAVPMITKVVNRQVAQPVNWGIRLAVAGVLVVVGIAIGWGLFGGSSSPLGASTDPGAKPDGIAPVVLTPPRQLHSLGGLTGLLEQMRDRFGDTTGYRLTVYPEYAVLSRPDPNEDRRELNYTYRGGWDDPSSSSKGSNAKVVDLGRFDVKTVVGVLRGAPETLGIKPEDVTSTYLTVDPTGDPSTPDEVSISVYVSSDFGGGHIELAPDGRVKRISYPSG</sequence>
<dbReference type="Pfam" id="PF08044">
    <property type="entry name" value="DUF1707"/>
    <property type="match status" value="1"/>
</dbReference>
<dbReference type="AlphaFoldDB" id="A0A1X0CMZ8"/>
<keyword evidence="1" id="KW-1133">Transmembrane helix</keyword>
<keyword evidence="1" id="KW-0812">Transmembrane</keyword>
<dbReference type="RefSeq" id="WP_083043611.1">
    <property type="nucleotide sequence ID" value="NZ_MVHP01000031.1"/>
</dbReference>
<evidence type="ECO:0000259" key="2">
    <source>
        <dbReference type="Pfam" id="PF08044"/>
    </source>
</evidence>
<reference evidence="3 4" key="1">
    <citation type="submission" date="2017-02" db="EMBL/GenBank/DDBJ databases">
        <title>The new phylogeny of genus Mycobacterium.</title>
        <authorList>
            <person name="Tortoli E."/>
            <person name="Trovato A."/>
            <person name="Cirillo D.M."/>
        </authorList>
    </citation>
    <scope>NUCLEOTIDE SEQUENCE [LARGE SCALE GENOMIC DNA]</scope>
    <source>
        <strain evidence="3 4">FI-09383</strain>
    </source>
</reference>
<dbReference type="STRING" id="81858.BST23_21465"/>
<feature type="domain" description="DUF1707" evidence="2">
    <location>
        <begin position="13"/>
        <end position="65"/>
    </location>
</feature>
<dbReference type="OrthoDB" id="4753163at2"/>
<dbReference type="InterPro" id="IPR012551">
    <property type="entry name" value="DUF1707_SHOCT-like"/>
</dbReference>
<dbReference type="PANTHER" id="PTHR40763:SF4">
    <property type="entry name" value="DUF1707 DOMAIN-CONTAINING PROTEIN"/>
    <property type="match status" value="1"/>
</dbReference>